<proteinExistence type="predicted"/>
<keyword evidence="4" id="KW-1185">Reference proteome</keyword>
<evidence type="ECO:0000256" key="1">
    <source>
        <dbReference type="SAM" id="SignalP"/>
    </source>
</evidence>
<dbReference type="Gene3D" id="2.40.128.110">
    <property type="entry name" value="Lipid/polyisoprenoid-binding, YceI-like"/>
    <property type="match status" value="1"/>
</dbReference>
<keyword evidence="1" id="KW-0732">Signal</keyword>
<dbReference type="SUPFAM" id="SSF101874">
    <property type="entry name" value="YceI-like"/>
    <property type="match status" value="1"/>
</dbReference>
<accession>A0A2Z4GHW6</accession>
<dbReference type="EMBL" id="CP029480">
    <property type="protein sequence ID" value="AWW00891.1"/>
    <property type="molecule type" value="Genomic_DNA"/>
</dbReference>
<dbReference type="Proteomes" id="UP000249873">
    <property type="component" value="Chromosome"/>
</dbReference>
<dbReference type="KEGG" id="als:DJ013_11835"/>
<dbReference type="AlphaFoldDB" id="A0A2Z4GHW6"/>
<dbReference type="SMART" id="SM00867">
    <property type="entry name" value="YceI"/>
    <property type="match status" value="1"/>
</dbReference>
<evidence type="ECO:0000313" key="3">
    <source>
        <dbReference type="EMBL" id="AWW00891.1"/>
    </source>
</evidence>
<dbReference type="InterPro" id="IPR007372">
    <property type="entry name" value="Lipid/polyisoprenoid-bd_YceI"/>
</dbReference>
<reference evidence="3 4" key="1">
    <citation type="submission" date="2018-05" db="EMBL/GenBank/DDBJ databases">
        <title>Complete genome sequence of Arcticibacterium luteifluviistationis SM1504T, a cytophagaceae bacterium isolated from Arctic surface seawater.</title>
        <authorList>
            <person name="Li Y."/>
            <person name="Qin Q.-L."/>
        </authorList>
    </citation>
    <scope>NUCLEOTIDE SEQUENCE [LARGE SCALE GENOMIC DNA]</scope>
    <source>
        <strain evidence="3 4">SM1504</strain>
    </source>
</reference>
<gene>
    <name evidence="3" type="ORF">DJ013_11835</name>
</gene>
<dbReference type="RefSeq" id="WP_111374257.1">
    <property type="nucleotide sequence ID" value="NZ_CP029480.1"/>
</dbReference>
<feature type="chain" id="PRO_5016428888" evidence="1">
    <location>
        <begin position="20"/>
        <end position="188"/>
    </location>
</feature>
<dbReference type="Pfam" id="PF04264">
    <property type="entry name" value="YceI"/>
    <property type="match status" value="1"/>
</dbReference>
<dbReference type="PANTHER" id="PTHR34406:SF1">
    <property type="entry name" value="PROTEIN YCEI"/>
    <property type="match status" value="1"/>
</dbReference>
<feature type="signal peptide" evidence="1">
    <location>
        <begin position="1"/>
        <end position="19"/>
    </location>
</feature>
<protein>
    <submittedName>
        <fullName evidence="3">Polyisoprenoid-binding protein</fullName>
    </submittedName>
</protein>
<dbReference type="InterPro" id="IPR036761">
    <property type="entry name" value="TTHA0802/YceI-like_sf"/>
</dbReference>
<name>A0A2Z4GHW6_9BACT</name>
<sequence length="188" mass="20787">MKHYSFIIALLFCSFFVNAQTWNIDKGHSSVSFEITHMMLSDVSGKFKTYDATFTSAKEDFSDAVFQFSADIASVDTDNETRDGHLQGEKFFDAANYPKLTFKSTSFKHLTGKKYTMTGDLTMKGKTAPVTLAVTINGPVTHPRNKKIMIGLKAIGEVDRTVYGVSDMPVSGLSHEVQIVASGEFTKE</sequence>
<feature type="domain" description="Lipid/polyisoprenoid-binding YceI-like" evidence="2">
    <location>
        <begin position="21"/>
        <end position="186"/>
    </location>
</feature>
<organism evidence="3 4">
    <name type="scientific">Arcticibacterium luteifluviistationis</name>
    <dbReference type="NCBI Taxonomy" id="1784714"/>
    <lineage>
        <taxon>Bacteria</taxon>
        <taxon>Pseudomonadati</taxon>
        <taxon>Bacteroidota</taxon>
        <taxon>Cytophagia</taxon>
        <taxon>Cytophagales</taxon>
        <taxon>Leadbetterellaceae</taxon>
        <taxon>Arcticibacterium</taxon>
    </lineage>
</organism>
<evidence type="ECO:0000313" key="4">
    <source>
        <dbReference type="Proteomes" id="UP000249873"/>
    </source>
</evidence>
<dbReference type="OrthoDB" id="9811006at2"/>
<evidence type="ECO:0000259" key="2">
    <source>
        <dbReference type="SMART" id="SM00867"/>
    </source>
</evidence>
<dbReference type="PANTHER" id="PTHR34406">
    <property type="entry name" value="PROTEIN YCEI"/>
    <property type="match status" value="1"/>
</dbReference>